<protein>
    <submittedName>
        <fullName evidence="2">Unannotated protein</fullName>
    </submittedName>
</protein>
<feature type="compositionally biased region" description="Basic and acidic residues" evidence="1">
    <location>
        <begin position="160"/>
        <end position="175"/>
    </location>
</feature>
<dbReference type="AlphaFoldDB" id="A0A6J7HYU2"/>
<dbReference type="EMBL" id="CAFBMQ010000262">
    <property type="protein sequence ID" value="CAB4923579.1"/>
    <property type="molecule type" value="Genomic_DNA"/>
</dbReference>
<gene>
    <name evidence="2" type="ORF">UFOPK3609_01534</name>
</gene>
<accession>A0A6J7HYU2</accession>
<feature type="compositionally biased region" description="Basic and acidic residues" evidence="1">
    <location>
        <begin position="250"/>
        <end position="266"/>
    </location>
</feature>
<evidence type="ECO:0000313" key="2">
    <source>
        <dbReference type="EMBL" id="CAB4923579.1"/>
    </source>
</evidence>
<evidence type="ECO:0000256" key="1">
    <source>
        <dbReference type="SAM" id="MobiDB-lite"/>
    </source>
</evidence>
<organism evidence="2">
    <name type="scientific">freshwater metagenome</name>
    <dbReference type="NCBI Taxonomy" id="449393"/>
    <lineage>
        <taxon>unclassified sequences</taxon>
        <taxon>metagenomes</taxon>
        <taxon>ecological metagenomes</taxon>
    </lineage>
</organism>
<reference evidence="2" key="1">
    <citation type="submission" date="2020-05" db="EMBL/GenBank/DDBJ databases">
        <authorList>
            <person name="Chiriac C."/>
            <person name="Salcher M."/>
            <person name="Ghai R."/>
            <person name="Kavagutti S V."/>
        </authorList>
    </citation>
    <scope>NUCLEOTIDE SEQUENCE</scope>
</reference>
<feature type="region of interest" description="Disordered" evidence="1">
    <location>
        <begin position="1"/>
        <end position="179"/>
    </location>
</feature>
<name>A0A6J7HYU2_9ZZZZ</name>
<sequence length="317" mass="36221">MAEEPEQVLPQHRPTVRGREHQRAQVPVGQQRHQRRGEDRERQQDQDAGDQRRPGEDRHPEHRHPRRPQAHDRGDEVDPTQDRAQTADGQAGDPQVTTGTRAVGDVGQRGVGEPSEVRGTTGGREPRDHDQAAEQEQPERERVQPRECHIRGTQLQRQDQVGEREEQRRREEQQHHRAVHGEQLVVLLIRQELQPRPGQLTTHQHGHQATDHEPRERHSQVHQADRLVISGPQQHRQPRTLLGHVHRTGTAHDRSGGDRHGRESSRWCRRPCGGPGVPRRASSGRSGAVPQRWADRTAMRQEIRFARALVAKQPGLP</sequence>
<proteinExistence type="predicted"/>
<feature type="compositionally biased region" description="Basic and acidic residues" evidence="1">
    <location>
        <begin position="36"/>
        <end position="60"/>
    </location>
</feature>
<feature type="compositionally biased region" description="Basic and acidic residues" evidence="1">
    <location>
        <begin position="124"/>
        <end position="150"/>
    </location>
</feature>
<feature type="compositionally biased region" description="Basic and acidic residues" evidence="1">
    <location>
        <begin position="208"/>
        <end position="225"/>
    </location>
</feature>
<feature type="region of interest" description="Disordered" evidence="1">
    <location>
        <begin position="198"/>
        <end position="294"/>
    </location>
</feature>